<dbReference type="Pfam" id="PF00173">
    <property type="entry name" value="Cyt-b5"/>
    <property type="match status" value="1"/>
</dbReference>
<evidence type="ECO:0000256" key="7">
    <source>
        <dbReference type="ARBA" id="ARBA00022832"/>
    </source>
</evidence>
<comment type="similarity">
    <text evidence="2 14">Belongs to the sterol desaturase family. SCS7 subfamily.</text>
</comment>
<protein>
    <recommendedName>
        <fullName evidence="14">Fatty acid 2-hydroxylase</fullName>
        <ecNumber evidence="14">1.-.-.-</ecNumber>
    </recommendedName>
</protein>
<evidence type="ECO:0000256" key="4">
    <source>
        <dbReference type="ARBA" id="ARBA00022692"/>
    </source>
</evidence>
<dbReference type="EC" id="1.-.-.-" evidence="14"/>
<dbReference type="GO" id="GO:0080132">
    <property type="term" value="F:fatty acid 2-hydroxylase activity"/>
    <property type="evidence" value="ECO:0007669"/>
    <property type="project" value="InterPro"/>
</dbReference>
<feature type="binding site" evidence="15">
    <location>
        <position position="291"/>
    </location>
    <ligand>
        <name>Zn(2+)</name>
        <dbReference type="ChEBI" id="CHEBI:29105"/>
        <label>1</label>
    </ligand>
</feature>
<comment type="subcellular location">
    <subcellularLocation>
        <location evidence="1">Endoplasmic reticulum membrane</location>
        <topology evidence="1">Multi-pass membrane protein</topology>
    </subcellularLocation>
</comment>
<dbReference type="WBParaSite" id="Minc3s00792g17421">
    <property type="protein sequence ID" value="Minc3s00792g17421"/>
    <property type="gene ID" value="Minc3s00792g17421"/>
</dbReference>
<proteinExistence type="inferred from homology"/>
<evidence type="ECO:0000256" key="16">
    <source>
        <dbReference type="PIRSR" id="PIRSR005149-50"/>
    </source>
</evidence>
<feature type="transmembrane region" description="Helical" evidence="17">
    <location>
        <begin position="132"/>
        <end position="155"/>
    </location>
</feature>
<reference evidence="20" key="1">
    <citation type="submission" date="2022-11" db="UniProtKB">
        <authorList>
            <consortium name="WormBaseParasite"/>
        </authorList>
    </citation>
    <scope>IDENTIFICATION</scope>
</reference>
<dbReference type="Gene3D" id="3.10.120.10">
    <property type="entry name" value="Cytochrome b5-like heme/steroid binding domain"/>
    <property type="match status" value="1"/>
</dbReference>
<dbReference type="GO" id="GO:0005789">
    <property type="term" value="C:endoplasmic reticulum membrane"/>
    <property type="evidence" value="ECO:0007669"/>
    <property type="project" value="UniProtKB-SubCell"/>
</dbReference>
<feature type="binding site" description="axial binding residue" evidence="16">
    <location>
        <position position="64"/>
    </location>
    <ligand>
        <name>heme</name>
        <dbReference type="ChEBI" id="CHEBI:30413"/>
    </ligand>
    <ligandPart>
        <name>Fe</name>
        <dbReference type="ChEBI" id="CHEBI:18248"/>
    </ligandPart>
</feature>
<feature type="binding site" evidence="15">
    <location>
        <position position="213"/>
    </location>
    <ligand>
        <name>Zn(2+)</name>
        <dbReference type="ChEBI" id="CHEBI:29105"/>
        <label>1</label>
    </ligand>
</feature>
<keyword evidence="8 15" id="KW-0862">Zinc</keyword>
<organism evidence="19 20">
    <name type="scientific">Meloidogyne incognita</name>
    <name type="common">Southern root-knot nematode worm</name>
    <name type="synonym">Oxyuris incognita</name>
    <dbReference type="NCBI Taxonomy" id="6306"/>
    <lineage>
        <taxon>Eukaryota</taxon>
        <taxon>Metazoa</taxon>
        <taxon>Ecdysozoa</taxon>
        <taxon>Nematoda</taxon>
        <taxon>Chromadorea</taxon>
        <taxon>Rhabditida</taxon>
        <taxon>Tylenchina</taxon>
        <taxon>Tylenchomorpha</taxon>
        <taxon>Tylenchoidea</taxon>
        <taxon>Meloidogynidae</taxon>
        <taxon>Meloidogyninae</taxon>
        <taxon>Meloidogyne</taxon>
        <taxon>Meloidogyne incognita group</taxon>
    </lineage>
</organism>
<comment type="function">
    <text evidence="14">Catalyzes stereospecific hydroxylation of free fatty acids at the C-2 position to produce (R)-2-hydroxy fatty acids, which are building blocks of sphingolipids and glycosphingolipids common in neural tissue and epidermis. Plays an essential role in the synthesis of galactosphingolipids of the myelin sheath. Responsible for the synthesis of sphingolipids and glycosphingolipids involved in the formation of epidermal lamellar bodies critical for skin permeability barrier. Participates in the synthesis of glycosphingolipids and a fraction of type II wax diesters in sebaceous gland, specifically regulating hair follicle homeostasis. Involved in the synthesis of sphingolipids of plasma membrane rafts, controlling lipid raft mobility and trafficking of raft-associated proteins.</text>
</comment>
<evidence type="ECO:0000256" key="6">
    <source>
        <dbReference type="ARBA" id="ARBA00022824"/>
    </source>
</evidence>
<feature type="binding site" evidence="15">
    <location>
        <position position="288"/>
    </location>
    <ligand>
        <name>Zn(2+)</name>
        <dbReference type="ChEBI" id="CHEBI:29105"/>
        <label>1</label>
    </ligand>
</feature>
<evidence type="ECO:0000256" key="10">
    <source>
        <dbReference type="ARBA" id="ARBA00023002"/>
    </source>
</evidence>
<feature type="transmembrane region" description="Helical" evidence="17">
    <location>
        <begin position="222"/>
        <end position="240"/>
    </location>
</feature>
<dbReference type="PANTHER" id="PTHR12863">
    <property type="entry name" value="FATTY ACID HYDROXYLASE"/>
    <property type="match status" value="1"/>
</dbReference>
<sequence length="318" mass="37308">MIKEKSNSSNKQPLLVSFDGKFFDIAEFAPRHPGGEKVLQIAAGSDIGQYLRGEEELLGFIHKHSLGAYNILKRYSLDKQFKNDPLIDGQEPILFKIGELGERYWTWIHQPYDGAVRMFKSNFLEQLTRTKWWVIPMFWLPLVITFLLEGYNLLINDFGPFIGFFFTFSLFMFGILFWTLMEYSLHRFIFHWHPNPNSKQQLTLHFLLHGLHHKTPLDKDRLVFPPAAALIIVGFFYSFYRLLLPYPIFCCFGTGKLTGYIIYDLIHYYLHHGTPEANSKWHKRKIYHHNHHFKDSQSGFGISTTLWDHVFGTLGAVR</sequence>
<feature type="binding site" evidence="15">
    <location>
        <position position="267"/>
    </location>
    <ligand>
        <name>Zn(2+)</name>
        <dbReference type="ChEBI" id="CHEBI:29105"/>
        <label>1</label>
    </ligand>
</feature>
<dbReference type="InterPro" id="IPR014430">
    <property type="entry name" value="Scs7"/>
</dbReference>
<keyword evidence="6 14" id="KW-0256">Endoplasmic reticulum</keyword>
<feature type="binding site" evidence="15">
    <location>
        <position position="191"/>
    </location>
    <ligand>
        <name>Zn(2+)</name>
        <dbReference type="ChEBI" id="CHEBI:29105"/>
        <label>1</label>
    </ligand>
</feature>
<evidence type="ECO:0000256" key="2">
    <source>
        <dbReference type="ARBA" id="ARBA00005747"/>
    </source>
</evidence>
<evidence type="ECO:0000256" key="5">
    <source>
        <dbReference type="ARBA" id="ARBA00022723"/>
    </source>
</evidence>
<dbReference type="InterPro" id="IPR036400">
    <property type="entry name" value="Cyt_B5-like_heme/steroid_sf"/>
</dbReference>
<comment type="cofactor">
    <cofactor evidence="14 15">
        <name>Zn(2+)</name>
        <dbReference type="ChEBI" id="CHEBI:29105"/>
    </cofactor>
    <text evidence="14 15">Binds 2 Zn(2+) ions per subunit that likely form a catalytic dimetal center.</text>
</comment>
<keyword evidence="7 14" id="KW-0276">Fatty acid metabolism</keyword>
<keyword evidence="19" id="KW-1185">Reference proteome</keyword>
<keyword evidence="13 14" id="KW-0275">Fatty acid biosynthesis</keyword>
<dbReference type="PIRSF" id="PIRSF005149">
    <property type="entry name" value="IPC-B_HD"/>
    <property type="match status" value="1"/>
</dbReference>
<evidence type="ECO:0000256" key="11">
    <source>
        <dbReference type="ARBA" id="ARBA00023098"/>
    </source>
</evidence>
<dbReference type="GO" id="GO:0005506">
    <property type="term" value="F:iron ion binding"/>
    <property type="evidence" value="ECO:0007669"/>
    <property type="project" value="UniProtKB-UniRule"/>
</dbReference>
<evidence type="ECO:0000256" key="3">
    <source>
        <dbReference type="ARBA" id="ARBA00022516"/>
    </source>
</evidence>
<dbReference type="AlphaFoldDB" id="A0A914LRH1"/>
<feature type="binding site" evidence="15">
    <location>
        <position position="209"/>
    </location>
    <ligand>
        <name>Zn(2+)</name>
        <dbReference type="ChEBI" id="CHEBI:29105"/>
        <label>1</label>
    </ligand>
</feature>
<evidence type="ECO:0000256" key="17">
    <source>
        <dbReference type="SAM" id="Phobius"/>
    </source>
</evidence>
<feature type="binding site" description="axial binding residue" evidence="16">
    <location>
        <position position="32"/>
    </location>
    <ligand>
        <name>heme</name>
        <dbReference type="ChEBI" id="CHEBI:30413"/>
    </ligand>
    <ligandPart>
        <name>Fe</name>
        <dbReference type="ChEBI" id="CHEBI:18248"/>
    </ligandPart>
</feature>
<feature type="binding site" evidence="15">
    <location>
        <position position="292"/>
    </location>
    <ligand>
        <name>Zn(2+)</name>
        <dbReference type="ChEBI" id="CHEBI:29105"/>
        <label>1</label>
    </ligand>
</feature>
<dbReference type="Pfam" id="PF04116">
    <property type="entry name" value="FA_hydroxylase"/>
    <property type="match status" value="1"/>
</dbReference>
<dbReference type="GO" id="GO:0006633">
    <property type="term" value="P:fatty acid biosynthetic process"/>
    <property type="evidence" value="ECO:0007669"/>
    <property type="project" value="UniProtKB-KW"/>
</dbReference>
<evidence type="ECO:0000256" key="1">
    <source>
        <dbReference type="ARBA" id="ARBA00004477"/>
    </source>
</evidence>
<dbReference type="Proteomes" id="UP000887563">
    <property type="component" value="Unplaced"/>
</dbReference>
<feature type="binding site" evidence="15">
    <location>
        <position position="212"/>
    </location>
    <ligand>
        <name>Zn(2+)</name>
        <dbReference type="ChEBI" id="CHEBI:29105"/>
        <label>1</label>
    </ligand>
</feature>
<feature type="binding site" evidence="15">
    <location>
        <position position="271"/>
    </location>
    <ligand>
        <name>Zn(2+)</name>
        <dbReference type="ChEBI" id="CHEBI:29105"/>
        <label>2</label>
    </ligand>
</feature>
<dbReference type="SUPFAM" id="SSF55856">
    <property type="entry name" value="Cytochrome b5-like heme/steroid binding domain"/>
    <property type="match status" value="1"/>
</dbReference>
<evidence type="ECO:0000313" key="19">
    <source>
        <dbReference type="Proteomes" id="UP000887563"/>
    </source>
</evidence>
<feature type="domain" description="Cytochrome b5 heme-binding" evidence="18">
    <location>
        <begin position="1"/>
        <end position="101"/>
    </location>
</feature>
<dbReference type="PANTHER" id="PTHR12863:SF1">
    <property type="entry name" value="FATTY ACID 2-HYDROXYLASE"/>
    <property type="match status" value="1"/>
</dbReference>
<dbReference type="InterPro" id="IPR006694">
    <property type="entry name" value="Fatty_acid_hydroxylase"/>
</dbReference>
<comment type="cofactor">
    <cofactor evidence="16">
        <name>Fe cation</name>
        <dbReference type="ChEBI" id="CHEBI:24875"/>
    </cofactor>
</comment>
<evidence type="ECO:0000256" key="9">
    <source>
        <dbReference type="ARBA" id="ARBA00022989"/>
    </source>
</evidence>
<keyword evidence="4 17" id="KW-0812">Transmembrane</keyword>
<keyword evidence="10 14" id="KW-0560">Oxidoreductase</keyword>
<accession>A0A914LRH1</accession>
<evidence type="ECO:0000256" key="14">
    <source>
        <dbReference type="PIRNR" id="PIRNR005149"/>
    </source>
</evidence>
<keyword evidence="5 14" id="KW-0479">Metal-binding</keyword>
<keyword evidence="3 14" id="KW-0444">Lipid biosynthesis</keyword>
<keyword evidence="9 17" id="KW-1133">Transmembrane helix</keyword>
<evidence type="ECO:0000259" key="18">
    <source>
        <dbReference type="PROSITE" id="PS50255"/>
    </source>
</evidence>
<feature type="transmembrane region" description="Helical" evidence="17">
    <location>
        <begin position="161"/>
        <end position="181"/>
    </location>
</feature>
<keyword evidence="14 16" id="KW-0408">Iron</keyword>
<evidence type="ECO:0000313" key="20">
    <source>
        <dbReference type="WBParaSite" id="Minc3s00792g17421"/>
    </source>
</evidence>
<keyword evidence="16" id="KW-0349">Heme</keyword>
<keyword evidence="11 14" id="KW-0443">Lipid metabolism</keyword>
<evidence type="ECO:0000256" key="12">
    <source>
        <dbReference type="ARBA" id="ARBA00023136"/>
    </source>
</evidence>
<name>A0A914LRH1_MELIC</name>
<evidence type="ECO:0000256" key="8">
    <source>
        <dbReference type="ARBA" id="ARBA00022833"/>
    </source>
</evidence>
<evidence type="ECO:0000256" key="15">
    <source>
        <dbReference type="PIRSR" id="PIRSR005149-1"/>
    </source>
</evidence>
<feature type="binding site" evidence="15">
    <location>
        <position position="186"/>
    </location>
    <ligand>
        <name>Zn(2+)</name>
        <dbReference type="ChEBI" id="CHEBI:29105"/>
        <label>1</label>
    </ligand>
</feature>
<keyword evidence="12 14" id="KW-0472">Membrane</keyword>
<dbReference type="PROSITE" id="PS50255">
    <property type="entry name" value="CYTOCHROME_B5_2"/>
    <property type="match status" value="1"/>
</dbReference>
<evidence type="ECO:0000256" key="13">
    <source>
        <dbReference type="ARBA" id="ARBA00023160"/>
    </source>
</evidence>
<dbReference type="InterPro" id="IPR001199">
    <property type="entry name" value="Cyt_B5-like_heme/steroid-bd"/>
</dbReference>